<dbReference type="PANTHER" id="PTHR30193">
    <property type="entry name" value="ABC TRANSPORTER PERMEASE PROTEIN"/>
    <property type="match status" value="1"/>
</dbReference>
<dbReference type="EMBL" id="MNLH01000018">
    <property type="protein sequence ID" value="PNS42776.1"/>
    <property type="molecule type" value="Genomic_DNA"/>
</dbReference>
<dbReference type="Gene3D" id="1.10.3720.10">
    <property type="entry name" value="MetI-like"/>
    <property type="match status" value="1"/>
</dbReference>
<organism evidence="9 10">
    <name type="scientific">Gardnerella vaginalis</name>
    <dbReference type="NCBI Taxonomy" id="2702"/>
    <lineage>
        <taxon>Bacteria</taxon>
        <taxon>Bacillati</taxon>
        <taxon>Actinomycetota</taxon>
        <taxon>Actinomycetes</taxon>
        <taxon>Bifidobacteriales</taxon>
        <taxon>Bifidobacteriaceae</taxon>
        <taxon>Gardnerella</taxon>
    </lineage>
</organism>
<evidence type="ECO:0000256" key="2">
    <source>
        <dbReference type="ARBA" id="ARBA00022448"/>
    </source>
</evidence>
<dbReference type="PANTHER" id="PTHR30193:SF37">
    <property type="entry name" value="INNER MEMBRANE ABC TRANSPORTER PERMEASE PROTEIN YCJO"/>
    <property type="match status" value="1"/>
</dbReference>
<keyword evidence="5 7" id="KW-1133">Transmembrane helix</keyword>
<dbReference type="InterPro" id="IPR035906">
    <property type="entry name" value="MetI-like_sf"/>
</dbReference>
<evidence type="ECO:0000256" key="7">
    <source>
        <dbReference type="RuleBase" id="RU363032"/>
    </source>
</evidence>
<dbReference type="CDD" id="cd06261">
    <property type="entry name" value="TM_PBP2"/>
    <property type="match status" value="1"/>
</dbReference>
<dbReference type="GO" id="GO:0005886">
    <property type="term" value="C:plasma membrane"/>
    <property type="evidence" value="ECO:0007669"/>
    <property type="project" value="UniProtKB-SubCell"/>
</dbReference>
<dbReference type="AlphaFoldDB" id="A0A2K1STF3"/>
<comment type="similarity">
    <text evidence="7">Belongs to the binding-protein-dependent transport system permease family.</text>
</comment>
<comment type="caution">
    <text evidence="9">The sequence shown here is derived from an EMBL/GenBank/DDBJ whole genome shotgun (WGS) entry which is preliminary data.</text>
</comment>
<feature type="transmembrane region" description="Helical" evidence="7">
    <location>
        <begin position="9"/>
        <end position="30"/>
    </location>
</feature>
<keyword evidence="6 7" id="KW-0472">Membrane</keyword>
<comment type="subcellular location">
    <subcellularLocation>
        <location evidence="1 7">Cell membrane</location>
        <topology evidence="1 7">Multi-pass membrane protein</topology>
    </subcellularLocation>
</comment>
<reference evidence="9 10" key="1">
    <citation type="submission" date="2016-10" db="EMBL/GenBank/DDBJ databases">
        <authorList>
            <person name="Varghese N."/>
        </authorList>
    </citation>
    <scope>NUCLEOTIDE SEQUENCE [LARGE SCALE GENOMIC DNA]</scope>
    <source>
        <strain evidence="9 10">KA00225</strain>
    </source>
</reference>
<evidence type="ECO:0000256" key="6">
    <source>
        <dbReference type="ARBA" id="ARBA00023136"/>
    </source>
</evidence>
<evidence type="ECO:0000256" key="4">
    <source>
        <dbReference type="ARBA" id="ARBA00022692"/>
    </source>
</evidence>
<dbReference type="RefSeq" id="WP_146026745.1">
    <property type="nucleotide sequence ID" value="NZ_MNLH01000018.1"/>
</dbReference>
<dbReference type="PROSITE" id="PS50928">
    <property type="entry name" value="ABC_TM1"/>
    <property type="match status" value="1"/>
</dbReference>
<keyword evidence="2 7" id="KW-0813">Transport</keyword>
<evidence type="ECO:0000313" key="10">
    <source>
        <dbReference type="Proteomes" id="UP000236146"/>
    </source>
</evidence>
<protein>
    <submittedName>
        <fullName evidence="9">ABC transporter permease</fullName>
    </submittedName>
</protein>
<keyword evidence="3" id="KW-1003">Cell membrane</keyword>
<dbReference type="SUPFAM" id="SSF161098">
    <property type="entry name" value="MetI-like"/>
    <property type="match status" value="1"/>
</dbReference>
<keyword evidence="4 7" id="KW-0812">Transmembrane</keyword>
<sequence length="131" mass="14952">VFKRQLIRFILYVPAVLSIVVVAAIFSSIYDQKDGLLNALLHLLHLDAVKIMWLGDQKIVIYSIGLAMLWQSLGYYMVMYMSSMAGIDPQIYEAARIDGASKTRQLFSITIPLIWNNLRTTLLIDHQMFSV</sequence>
<dbReference type="GO" id="GO:0055085">
    <property type="term" value="P:transmembrane transport"/>
    <property type="evidence" value="ECO:0007669"/>
    <property type="project" value="InterPro"/>
</dbReference>
<proteinExistence type="inferred from homology"/>
<dbReference type="OrthoDB" id="5174895at2"/>
<evidence type="ECO:0000256" key="1">
    <source>
        <dbReference type="ARBA" id="ARBA00004651"/>
    </source>
</evidence>
<name>A0A2K1STF3_GARVA</name>
<evidence type="ECO:0000256" key="5">
    <source>
        <dbReference type="ARBA" id="ARBA00022989"/>
    </source>
</evidence>
<feature type="non-terminal residue" evidence="9">
    <location>
        <position position="1"/>
    </location>
</feature>
<accession>A0A2K1STF3</accession>
<evidence type="ECO:0000259" key="8">
    <source>
        <dbReference type="PROSITE" id="PS50928"/>
    </source>
</evidence>
<feature type="domain" description="ABC transmembrane type-1" evidence="8">
    <location>
        <begin position="1"/>
        <end position="131"/>
    </location>
</feature>
<dbReference type="Proteomes" id="UP000236146">
    <property type="component" value="Unassembled WGS sequence"/>
</dbReference>
<dbReference type="Pfam" id="PF00528">
    <property type="entry name" value="BPD_transp_1"/>
    <property type="match status" value="1"/>
</dbReference>
<dbReference type="InterPro" id="IPR051393">
    <property type="entry name" value="ABC_transporter_permease"/>
</dbReference>
<evidence type="ECO:0000256" key="3">
    <source>
        <dbReference type="ARBA" id="ARBA00022475"/>
    </source>
</evidence>
<feature type="transmembrane region" description="Helical" evidence="7">
    <location>
        <begin position="59"/>
        <end position="78"/>
    </location>
</feature>
<gene>
    <name evidence="9" type="ORF">BFS05_06505</name>
</gene>
<evidence type="ECO:0000313" key="9">
    <source>
        <dbReference type="EMBL" id="PNS42776.1"/>
    </source>
</evidence>
<dbReference type="InterPro" id="IPR000515">
    <property type="entry name" value="MetI-like"/>
</dbReference>